<sequence length="111" mass="12228">MVGAAVRVVTRWNTEGVLVESVIPVSDQPVMELFVTQSTGPADRTLLVIHGGPDWDHTYLREPLTELADRHRIVLPDLRGCGRSTRGLADDRYTPAAATNDLIRPSGCPYF</sequence>
<evidence type="ECO:0000259" key="1">
    <source>
        <dbReference type="Pfam" id="PF00561"/>
    </source>
</evidence>
<gene>
    <name evidence="2" type="ORF">Plo01_20280</name>
</gene>
<name>A0A8J3RIM2_9ACTN</name>
<accession>A0A8J3RIM2</accession>
<organism evidence="2 3">
    <name type="scientific">Planobispora longispora</name>
    <dbReference type="NCBI Taxonomy" id="28887"/>
    <lineage>
        <taxon>Bacteria</taxon>
        <taxon>Bacillati</taxon>
        <taxon>Actinomycetota</taxon>
        <taxon>Actinomycetes</taxon>
        <taxon>Streptosporangiales</taxon>
        <taxon>Streptosporangiaceae</taxon>
        <taxon>Planobispora</taxon>
    </lineage>
</organism>
<dbReference type="GO" id="GO:0003824">
    <property type="term" value="F:catalytic activity"/>
    <property type="evidence" value="ECO:0007669"/>
    <property type="project" value="UniProtKB-ARBA"/>
</dbReference>
<dbReference type="Pfam" id="PF00561">
    <property type="entry name" value="Abhydrolase_1"/>
    <property type="match status" value="1"/>
</dbReference>
<keyword evidence="3" id="KW-1185">Reference proteome</keyword>
<dbReference type="SUPFAM" id="SSF53474">
    <property type="entry name" value="alpha/beta-Hydrolases"/>
    <property type="match status" value="1"/>
</dbReference>
<dbReference type="InterPro" id="IPR000073">
    <property type="entry name" value="AB_hydrolase_1"/>
</dbReference>
<evidence type="ECO:0000313" key="2">
    <source>
        <dbReference type="EMBL" id="GIH75599.1"/>
    </source>
</evidence>
<comment type="caution">
    <text evidence="2">The sequence shown here is derived from an EMBL/GenBank/DDBJ whole genome shotgun (WGS) entry which is preliminary data.</text>
</comment>
<protein>
    <recommendedName>
        <fullName evidence="1">AB hydrolase-1 domain-containing protein</fullName>
    </recommendedName>
</protein>
<dbReference type="EMBL" id="BOOH01000017">
    <property type="protein sequence ID" value="GIH75599.1"/>
    <property type="molecule type" value="Genomic_DNA"/>
</dbReference>
<dbReference type="Proteomes" id="UP000616724">
    <property type="component" value="Unassembled WGS sequence"/>
</dbReference>
<dbReference type="Gene3D" id="3.40.50.1820">
    <property type="entry name" value="alpha/beta hydrolase"/>
    <property type="match status" value="1"/>
</dbReference>
<evidence type="ECO:0000313" key="3">
    <source>
        <dbReference type="Proteomes" id="UP000616724"/>
    </source>
</evidence>
<reference evidence="2 3" key="1">
    <citation type="submission" date="2021-01" db="EMBL/GenBank/DDBJ databases">
        <title>Whole genome shotgun sequence of Planobispora longispora NBRC 13918.</title>
        <authorList>
            <person name="Komaki H."/>
            <person name="Tamura T."/>
        </authorList>
    </citation>
    <scope>NUCLEOTIDE SEQUENCE [LARGE SCALE GENOMIC DNA]</scope>
    <source>
        <strain evidence="2 3">NBRC 13918</strain>
    </source>
</reference>
<feature type="domain" description="AB hydrolase-1" evidence="1">
    <location>
        <begin position="45"/>
        <end position="95"/>
    </location>
</feature>
<dbReference type="InterPro" id="IPR029058">
    <property type="entry name" value="AB_hydrolase_fold"/>
</dbReference>
<proteinExistence type="predicted"/>
<dbReference type="AlphaFoldDB" id="A0A8J3RIM2"/>